<keyword evidence="6" id="KW-1185">Reference proteome</keyword>
<gene>
    <name evidence="5" type="ORF">ORV05_33710</name>
</gene>
<evidence type="ECO:0000256" key="2">
    <source>
        <dbReference type="ARBA" id="ARBA00006411"/>
    </source>
</evidence>
<evidence type="ECO:0000256" key="4">
    <source>
        <dbReference type="ARBA" id="ARBA00023186"/>
    </source>
</evidence>
<comment type="subcellular location">
    <subcellularLocation>
        <location evidence="1">Cytoplasm</location>
    </subcellularLocation>
</comment>
<dbReference type="RefSeq" id="WP_268760025.1">
    <property type="nucleotide sequence ID" value="NZ_CP113836.1"/>
</dbReference>
<keyword evidence="4" id="KW-0143">Chaperone</keyword>
<dbReference type="Proteomes" id="UP001163203">
    <property type="component" value="Chromosome"/>
</dbReference>
<name>A0ABY7BH96_9PSEU</name>
<evidence type="ECO:0000256" key="1">
    <source>
        <dbReference type="ARBA" id="ARBA00004496"/>
    </source>
</evidence>
<protein>
    <submittedName>
        <fullName evidence="5">ESX secretion-associated protein EspG</fullName>
    </submittedName>
</protein>
<evidence type="ECO:0000313" key="5">
    <source>
        <dbReference type="EMBL" id="WAL69953.1"/>
    </source>
</evidence>
<reference evidence="5" key="1">
    <citation type="submission" date="2022-11" db="EMBL/GenBank/DDBJ databases">
        <authorList>
            <person name="Mo P."/>
        </authorList>
    </citation>
    <scope>NUCLEOTIDE SEQUENCE</scope>
    <source>
        <strain evidence="5">HUAS 11-8</strain>
    </source>
</reference>
<keyword evidence="3" id="KW-0963">Cytoplasm</keyword>
<evidence type="ECO:0000256" key="3">
    <source>
        <dbReference type="ARBA" id="ARBA00022490"/>
    </source>
</evidence>
<proteinExistence type="inferred from homology"/>
<dbReference type="InterPro" id="IPR025734">
    <property type="entry name" value="EspG"/>
</dbReference>
<accession>A0ABY7BH96</accession>
<sequence>MTTVNEPNDSVVLSTLEFDVLWEAERLPPAHPALRVPSPGRTHSERRALVEQAWESLADRRLARGKRVSGELMDQLHLLASPRVAIDIWVWTDRQIKGLAVSTGSQALLGVVDRDEVWLIPARDTSLPESAVSVAGELPAGIGRSVSAPHTVVRDADAAAKGEPKALVTALADRGVVLWQAQELAGMLVGMTTRGQFGVERAGRDGVTRRADRVIAFHDTDAGRYLVQVSPNNDGQAWVTVAPADNQLLANRIWELLEEV</sequence>
<evidence type="ECO:0000313" key="6">
    <source>
        <dbReference type="Proteomes" id="UP001163203"/>
    </source>
</evidence>
<organism evidence="5 6">
    <name type="scientific">Amycolatopsis cynarae</name>
    <dbReference type="NCBI Taxonomy" id="2995223"/>
    <lineage>
        <taxon>Bacteria</taxon>
        <taxon>Bacillati</taxon>
        <taxon>Actinomycetota</taxon>
        <taxon>Actinomycetes</taxon>
        <taxon>Pseudonocardiales</taxon>
        <taxon>Pseudonocardiaceae</taxon>
        <taxon>Amycolatopsis</taxon>
    </lineage>
</organism>
<dbReference type="EMBL" id="CP113836">
    <property type="protein sequence ID" value="WAL69953.1"/>
    <property type="molecule type" value="Genomic_DNA"/>
</dbReference>
<dbReference type="Pfam" id="PF14011">
    <property type="entry name" value="ESX-1_EspG"/>
    <property type="match status" value="1"/>
</dbReference>
<comment type="similarity">
    <text evidence="2">Belongs to the EspG family.</text>
</comment>